<feature type="region of interest" description="Disordered" evidence="1">
    <location>
        <begin position="1"/>
        <end position="65"/>
    </location>
</feature>
<feature type="region of interest" description="Disordered" evidence="1">
    <location>
        <begin position="574"/>
        <end position="603"/>
    </location>
</feature>
<organism evidence="2 3">
    <name type="scientific">Batrachochytrium salamandrivorans</name>
    <dbReference type="NCBI Taxonomy" id="1357716"/>
    <lineage>
        <taxon>Eukaryota</taxon>
        <taxon>Fungi</taxon>
        <taxon>Fungi incertae sedis</taxon>
        <taxon>Chytridiomycota</taxon>
        <taxon>Chytridiomycota incertae sedis</taxon>
        <taxon>Chytridiomycetes</taxon>
        <taxon>Rhizophydiales</taxon>
        <taxon>Rhizophydiales incertae sedis</taxon>
        <taxon>Batrachochytrium</taxon>
    </lineage>
</organism>
<keyword evidence="3" id="KW-1185">Reference proteome</keyword>
<comment type="caution">
    <text evidence="2">The sequence shown here is derived from an EMBL/GenBank/DDBJ whole genome shotgun (WGS) entry which is preliminary data.</text>
</comment>
<protein>
    <submittedName>
        <fullName evidence="2">Uncharacterized protein</fullName>
    </submittedName>
</protein>
<accession>A0ABQ8FLG7</accession>
<name>A0ABQ8FLG7_9FUNG</name>
<feature type="compositionally biased region" description="Low complexity" evidence="1">
    <location>
        <begin position="29"/>
        <end position="50"/>
    </location>
</feature>
<feature type="compositionally biased region" description="Polar residues" evidence="1">
    <location>
        <begin position="658"/>
        <end position="667"/>
    </location>
</feature>
<reference evidence="2 3" key="1">
    <citation type="submission" date="2021-02" db="EMBL/GenBank/DDBJ databases">
        <title>Variation within the Batrachochytrium salamandrivorans European outbreak.</title>
        <authorList>
            <person name="Kelly M."/>
            <person name="Pasmans F."/>
            <person name="Shea T.P."/>
            <person name="Munoz J.F."/>
            <person name="Carranza S."/>
            <person name="Cuomo C.A."/>
            <person name="Martel A."/>
        </authorList>
    </citation>
    <scope>NUCLEOTIDE SEQUENCE [LARGE SCALE GENOMIC DNA]</scope>
    <source>
        <strain evidence="2 3">AMFP18/2</strain>
    </source>
</reference>
<dbReference type="EMBL" id="JAFCIX010000040">
    <property type="protein sequence ID" value="KAH6600359.1"/>
    <property type="molecule type" value="Genomic_DNA"/>
</dbReference>
<proteinExistence type="predicted"/>
<evidence type="ECO:0000256" key="1">
    <source>
        <dbReference type="SAM" id="MobiDB-lite"/>
    </source>
</evidence>
<sequence length="667" mass="72914">MNAKANEGAKQLAVNEDLPHLLPSRIESSEQQTIEQQQEPPQIQQPHQTPASPHDPELETGIDNTKPLPISYIAKRALSFPSSGHRDAATRMKALRRKLDLMFSNPGIDNTYIYNNDLLHHGTQNVIMAKATESTTLPCTKTHIAPLPSESKSTSSVDALPPTRLSTFASAAAAAAAEHGLQTTSPTGTPKCPVDISTVSKLSADMEMSRCSIYGHSHGVPKLAQSDAYTRSNILATADQNTDSIPLITASQSIPCNSPDDPTPTSLDAVSTGHGLSEHGSNDVAAIERGTSSITNPLLITDTHATSSQYLKEVRTVNTYISELQLQKHNLTLQLNIYRHLLGDRDLIIRDLRRYLRTAQAAVKKAEKKSSVTMADARDTFKPVSDLEQYRMSSSGRLNHSQNNVYIRNHSQIKAHDRTFALTHAQGAIAIGGSSLYAPISFPLSNGNHTAPTSNSSAMQPVQAPAIQQVQPYTHTSSLNLSRALPIHRYRGQARSPNAPIYPPTIYRSNSNEYHPPYSSYTHSSHPLPTMNGYGQVAQVSTPYDCYKYVQYQQQGPNKQNTLLPPLPNALTNTWSTPAPTLAQGSSAPAKVSSDPEPPILTSYTMNHRQTHHSVLPSLQDSAMHQRPLYHPGQFYHMRHPTPLPSSRLSGREKDNVVLSSDTEPPS</sequence>
<feature type="region of interest" description="Disordered" evidence="1">
    <location>
        <begin position="633"/>
        <end position="667"/>
    </location>
</feature>
<evidence type="ECO:0000313" key="2">
    <source>
        <dbReference type="EMBL" id="KAH6600359.1"/>
    </source>
</evidence>
<gene>
    <name evidence="2" type="ORF">BASA50_002370</name>
</gene>
<evidence type="ECO:0000313" key="3">
    <source>
        <dbReference type="Proteomes" id="UP001648503"/>
    </source>
</evidence>
<dbReference type="Proteomes" id="UP001648503">
    <property type="component" value="Unassembled WGS sequence"/>
</dbReference>
<feature type="compositionally biased region" description="Polar residues" evidence="1">
    <location>
        <begin position="575"/>
        <end position="587"/>
    </location>
</feature>